<evidence type="ECO:0000313" key="2">
    <source>
        <dbReference type="Proteomes" id="UP000239757"/>
    </source>
</evidence>
<dbReference type="Proteomes" id="UP000239757">
    <property type="component" value="Unassembled WGS sequence"/>
</dbReference>
<organism evidence="1 2">
    <name type="scientific">Gossypium barbadense</name>
    <name type="common">Sea Island cotton</name>
    <name type="synonym">Hibiscus barbadensis</name>
    <dbReference type="NCBI Taxonomy" id="3634"/>
    <lineage>
        <taxon>Eukaryota</taxon>
        <taxon>Viridiplantae</taxon>
        <taxon>Streptophyta</taxon>
        <taxon>Embryophyta</taxon>
        <taxon>Tracheophyta</taxon>
        <taxon>Spermatophyta</taxon>
        <taxon>Magnoliopsida</taxon>
        <taxon>eudicotyledons</taxon>
        <taxon>Gunneridae</taxon>
        <taxon>Pentapetalae</taxon>
        <taxon>rosids</taxon>
        <taxon>malvids</taxon>
        <taxon>Malvales</taxon>
        <taxon>Malvaceae</taxon>
        <taxon>Malvoideae</taxon>
        <taxon>Gossypium</taxon>
    </lineage>
</organism>
<proteinExistence type="predicted"/>
<dbReference type="EMBL" id="KZ671172">
    <property type="protein sequence ID" value="PPR81721.1"/>
    <property type="molecule type" value="Genomic_DNA"/>
</dbReference>
<evidence type="ECO:0000313" key="1">
    <source>
        <dbReference type="EMBL" id="PPR81721.1"/>
    </source>
</evidence>
<gene>
    <name evidence="1" type="ORF">GOBAR_AA38994</name>
</gene>
<reference evidence="1 2" key="1">
    <citation type="submission" date="2015-01" db="EMBL/GenBank/DDBJ databases">
        <title>Genome of allotetraploid Gossypium barbadense reveals genomic plasticity and fiber elongation in cotton evolution.</title>
        <authorList>
            <person name="Chen X."/>
            <person name="Liu X."/>
            <person name="Zhao B."/>
            <person name="Zheng H."/>
            <person name="Hu Y."/>
            <person name="Lu G."/>
            <person name="Yang C."/>
            <person name="Chen J."/>
            <person name="Shan C."/>
            <person name="Zhang L."/>
            <person name="Zhou Y."/>
            <person name="Wang L."/>
            <person name="Guo W."/>
            <person name="Bai Y."/>
            <person name="Ruan J."/>
            <person name="Shangguan X."/>
            <person name="Mao Y."/>
            <person name="Jiang J."/>
            <person name="Zhu Y."/>
            <person name="Lei J."/>
            <person name="Kang H."/>
            <person name="Chen S."/>
            <person name="He X."/>
            <person name="Wang R."/>
            <person name="Wang Y."/>
            <person name="Chen J."/>
            <person name="Wang L."/>
            <person name="Yu S."/>
            <person name="Wang B."/>
            <person name="Wei J."/>
            <person name="Song S."/>
            <person name="Lu X."/>
            <person name="Gao Z."/>
            <person name="Gu W."/>
            <person name="Deng X."/>
            <person name="Ma D."/>
            <person name="Wang S."/>
            <person name="Liang W."/>
            <person name="Fang L."/>
            <person name="Cai C."/>
            <person name="Zhu X."/>
            <person name="Zhou B."/>
            <person name="Zhang Y."/>
            <person name="Chen Z."/>
            <person name="Xu S."/>
            <person name="Zhu R."/>
            <person name="Wang S."/>
            <person name="Zhang T."/>
            <person name="Zhao G."/>
        </authorList>
    </citation>
    <scope>NUCLEOTIDE SEQUENCE [LARGE SCALE GENOMIC DNA]</scope>
    <source>
        <strain evidence="2">cv. Xinhai21</strain>
        <tissue evidence="1">Leaf</tissue>
    </source>
</reference>
<accession>A0A2P5VSB3</accession>
<sequence length="99" mass="11189">MLLDARRAYGNLECSEIGAKKLASWSQLSTLTLLCSICMQRWGNGMMLRLRQIMGSSSNSIFYDQPALPQPLNSTPCIVTAILPHFRLSFRHYERGPLD</sequence>
<name>A0A2P5VSB3_GOSBA</name>
<protein>
    <submittedName>
        <fullName evidence="1">Uncharacterized protein</fullName>
    </submittedName>
</protein>
<dbReference type="AlphaFoldDB" id="A0A2P5VSB3"/>